<keyword evidence="1" id="KW-0812">Transmembrane</keyword>
<accession>A0A1G8SJG3</accession>
<evidence type="ECO:0000313" key="3">
    <source>
        <dbReference type="Proteomes" id="UP000198683"/>
    </source>
</evidence>
<keyword evidence="1" id="KW-1133">Transmembrane helix</keyword>
<dbReference type="Proteomes" id="UP000198683">
    <property type="component" value="Unassembled WGS sequence"/>
</dbReference>
<dbReference type="EMBL" id="FNFB01000001">
    <property type="protein sequence ID" value="SDJ29392.1"/>
    <property type="molecule type" value="Genomic_DNA"/>
</dbReference>
<feature type="transmembrane region" description="Helical" evidence="1">
    <location>
        <begin position="75"/>
        <end position="92"/>
    </location>
</feature>
<evidence type="ECO:0000256" key="1">
    <source>
        <dbReference type="SAM" id="Phobius"/>
    </source>
</evidence>
<feature type="transmembrane region" description="Helical" evidence="1">
    <location>
        <begin position="46"/>
        <end position="68"/>
    </location>
</feature>
<gene>
    <name evidence="2" type="ORF">SAMN05421874_101343</name>
</gene>
<feature type="transmembrane region" description="Helical" evidence="1">
    <location>
        <begin position="12"/>
        <end position="34"/>
    </location>
</feature>
<reference evidence="2 3" key="1">
    <citation type="submission" date="2016-10" db="EMBL/GenBank/DDBJ databases">
        <authorList>
            <person name="de Groot N.N."/>
        </authorList>
    </citation>
    <scope>NUCLEOTIDE SEQUENCE [LARGE SCALE GENOMIC DNA]</scope>
    <source>
        <strain evidence="2 3">CGMCC 4.5681</strain>
    </source>
</reference>
<keyword evidence="1" id="KW-0472">Membrane</keyword>
<protein>
    <submittedName>
        <fullName evidence="2">Uncharacterized protein</fullName>
    </submittedName>
</protein>
<dbReference type="AlphaFoldDB" id="A0A1G8SJG3"/>
<sequence length="129" mass="13949">MTPLVPHSTRPARILMLIQSALMAGGLVVKMLMIANASVADWEIAALPPISIFTVASVIFPFYLALAFSRTVRQGRILILVVECVLGAYSLIATFNHLNVAMLLNLVLAAVIVVLTARRRESDIGSPNH</sequence>
<feature type="transmembrane region" description="Helical" evidence="1">
    <location>
        <begin position="98"/>
        <end position="117"/>
    </location>
</feature>
<keyword evidence="3" id="KW-1185">Reference proteome</keyword>
<name>A0A1G8SJG3_9ACTN</name>
<evidence type="ECO:0000313" key="2">
    <source>
        <dbReference type="EMBL" id="SDJ29392.1"/>
    </source>
</evidence>
<proteinExistence type="predicted"/>
<organism evidence="2 3">
    <name type="scientific">Nonomuraea maritima</name>
    <dbReference type="NCBI Taxonomy" id="683260"/>
    <lineage>
        <taxon>Bacteria</taxon>
        <taxon>Bacillati</taxon>
        <taxon>Actinomycetota</taxon>
        <taxon>Actinomycetes</taxon>
        <taxon>Streptosporangiales</taxon>
        <taxon>Streptosporangiaceae</taxon>
        <taxon>Nonomuraea</taxon>
    </lineage>
</organism>